<sequence length="200" mass="21624">MNIQNKAVKLFIMSFVIFSLSIFAISSKSEAATSHKLSYGETYWKIAKGFGIPINRLMSSNHSKPLYAGDTITLPNSPISIADKQLLYRLVHAEAVGEPYAGRVAVATVVLNRVLSSQFPNTVSGVIYQISGGHYAFSPVANGQINKPADAESKRAVNEALALMGKSSGSIYFYNPATSTSSWILSRPVTVKIGHHVFAK</sequence>
<dbReference type="Pfam" id="PF01476">
    <property type="entry name" value="LysM"/>
    <property type="match status" value="1"/>
</dbReference>
<dbReference type="Proteomes" id="UP000628775">
    <property type="component" value="Unassembled WGS sequence"/>
</dbReference>
<reference evidence="2" key="2">
    <citation type="submission" date="2020-09" db="EMBL/GenBank/DDBJ databases">
        <authorList>
            <person name="Sun Q."/>
            <person name="Zhou Y."/>
        </authorList>
    </citation>
    <scope>NUCLEOTIDE SEQUENCE</scope>
    <source>
        <strain evidence="2">CGMCC 1.15371</strain>
    </source>
</reference>
<dbReference type="CDD" id="cd00118">
    <property type="entry name" value="LysM"/>
    <property type="match status" value="1"/>
</dbReference>
<accession>A0A8J2YL76</accession>
<comment type="caution">
    <text evidence="2">The sequence shown here is derived from an EMBL/GenBank/DDBJ whole genome shotgun (WGS) entry which is preliminary data.</text>
</comment>
<dbReference type="Gene3D" id="1.10.10.2520">
    <property type="entry name" value="Cell wall hydrolase SleB, domain 1"/>
    <property type="match status" value="1"/>
</dbReference>
<dbReference type="EMBL" id="BMIR01000018">
    <property type="protein sequence ID" value="GGE50850.1"/>
    <property type="molecule type" value="Genomic_DNA"/>
</dbReference>
<keyword evidence="3" id="KW-1185">Reference proteome</keyword>
<evidence type="ECO:0000259" key="1">
    <source>
        <dbReference type="PROSITE" id="PS51782"/>
    </source>
</evidence>
<evidence type="ECO:0000313" key="2">
    <source>
        <dbReference type="EMBL" id="GGE50850.1"/>
    </source>
</evidence>
<protein>
    <recommendedName>
        <fullName evidence="1">LysM domain-containing protein</fullName>
    </recommendedName>
</protein>
<dbReference type="InterPro" id="IPR036779">
    <property type="entry name" value="LysM_dom_sf"/>
</dbReference>
<dbReference type="InterPro" id="IPR042047">
    <property type="entry name" value="SleB_dom1"/>
</dbReference>
<evidence type="ECO:0000313" key="3">
    <source>
        <dbReference type="Proteomes" id="UP000628775"/>
    </source>
</evidence>
<proteinExistence type="predicted"/>
<dbReference type="GO" id="GO:0016787">
    <property type="term" value="F:hydrolase activity"/>
    <property type="evidence" value="ECO:0007669"/>
    <property type="project" value="InterPro"/>
</dbReference>
<gene>
    <name evidence="2" type="ORF">GCM10011391_32040</name>
</gene>
<organism evidence="2 3">
    <name type="scientific">Pullulanibacillus camelliae</name>
    <dbReference type="NCBI Taxonomy" id="1707096"/>
    <lineage>
        <taxon>Bacteria</taxon>
        <taxon>Bacillati</taxon>
        <taxon>Bacillota</taxon>
        <taxon>Bacilli</taxon>
        <taxon>Bacillales</taxon>
        <taxon>Sporolactobacillaceae</taxon>
        <taxon>Pullulanibacillus</taxon>
    </lineage>
</organism>
<dbReference type="SMART" id="SM00257">
    <property type="entry name" value="LysM"/>
    <property type="match status" value="1"/>
</dbReference>
<dbReference type="SUPFAM" id="SSF54106">
    <property type="entry name" value="LysM domain"/>
    <property type="match status" value="1"/>
</dbReference>
<name>A0A8J2YL76_9BACL</name>
<reference evidence="2" key="1">
    <citation type="journal article" date="2014" name="Int. J. Syst. Evol. Microbiol.">
        <title>Complete genome sequence of Corynebacterium casei LMG S-19264T (=DSM 44701T), isolated from a smear-ripened cheese.</title>
        <authorList>
            <consortium name="US DOE Joint Genome Institute (JGI-PGF)"/>
            <person name="Walter F."/>
            <person name="Albersmeier A."/>
            <person name="Kalinowski J."/>
            <person name="Ruckert C."/>
        </authorList>
    </citation>
    <scope>NUCLEOTIDE SEQUENCE</scope>
    <source>
        <strain evidence="2">CGMCC 1.15371</strain>
    </source>
</reference>
<dbReference type="PROSITE" id="PS51782">
    <property type="entry name" value="LYSM"/>
    <property type="match status" value="1"/>
</dbReference>
<dbReference type="Pfam" id="PF07486">
    <property type="entry name" value="Hydrolase_2"/>
    <property type="match status" value="1"/>
</dbReference>
<dbReference type="Gene3D" id="3.10.350.10">
    <property type="entry name" value="LysM domain"/>
    <property type="match status" value="1"/>
</dbReference>
<dbReference type="InterPro" id="IPR018392">
    <property type="entry name" value="LysM"/>
</dbReference>
<dbReference type="AlphaFoldDB" id="A0A8J2YL76"/>
<feature type="domain" description="LysM" evidence="1">
    <location>
        <begin position="33"/>
        <end position="81"/>
    </location>
</feature>
<dbReference type="InterPro" id="IPR011105">
    <property type="entry name" value="Cell_wall_hydrolase_SleB"/>
</dbReference>
<dbReference type="Gene3D" id="6.20.240.60">
    <property type="match status" value="1"/>
</dbReference>